<dbReference type="InterPro" id="IPR036047">
    <property type="entry name" value="F-box-like_dom_sf"/>
</dbReference>
<dbReference type="Pfam" id="PF24104">
    <property type="entry name" value="At5g52880_ARM"/>
    <property type="match status" value="1"/>
</dbReference>
<name>A0ABQ5I118_9ASTR</name>
<accession>A0ABQ5I118</accession>
<dbReference type="EMBL" id="BQNB010020184">
    <property type="protein sequence ID" value="GJT93237.1"/>
    <property type="molecule type" value="Genomic_DNA"/>
</dbReference>
<proteinExistence type="predicted"/>
<keyword evidence="3" id="KW-1185">Reference proteome</keyword>
<evidence type="ECO:0000313" key="2">
    <source>
        <dbReference type="EMBL" id="GJT93237.1"/>
    </source>
</evidence>
<dbReference type="SMART" id="SM00256">
    <property type="entry name" value="FBOX"/>
    <property type="match status" value="1"/>
</dbReference>
<dbReference type="PROSITE" id="PS50181">
    <property type="entry name" value="FBOX"/>
    <property type="match status" value="1"/>
</dbReference>
<sequence>MMAVLTMEGTYNNRYRKLTIEDSLNRICHYPSACRELASIIKQSYSKLPKTSQSLLFQDTLIAIRLLPRMQTQTAVSAANALIQSVESALPKQKKVQAVTEFKKAMIAHKRGSKARQNEQDLVELPQDVIVHIFSFLDLHSLVSALQVCRSWNAASTDNHLWQLMYTVFYNTSHDFDKTYKLYGGLTEEAKSKLSQGNIVCNNSLDWRTTFKKAYDGFSSKKLLTSSRGFCQHCQTIFWVSDMANGTTFRLQCKHHQINPISTQQIVEFIDGEYASSESDSDTDEFVSKLWAYRKRPGSLF</sequence>
<organism evidence="2 3">
    <name type="scientific">Tanacetum coccineum</name>
    <dbReference type="NCBI Taxonomy" id="301880"/>
    <lineage>
        <taxon>Eukaryota</taxon>
        <taxon>Viridiplantae</taxon>
        <taxon>Streptophyta</taxon>
        <taxon>Embryophyta</taxon>
        <taxon>Tracheophyta</taxon>
        <taxon>Spermatophyta</taxon>
        <taxon>Magnoliopsida</taxon>
        <taxon>eudicotyledons</taxon>
        <taxon>Gunneridae</taxon>
        <taxon>Pentapetalae</taxon>
        <taxon>asterids</taxon>
        <taxon>campanulids</taxon>
        <taxon>Asterales</taxon>
        <taxon>Asteraceae</taxon>
        <taxon>Asteroideae</taxon>
        <taxon>Anthemideae</taxon>
        <taxon>Anthemidinae</taxon>
        <taxon>Tanacetum</taxon>
    </lineage>
</organism>
<comment type="caution">
    <text evidence="2">The sequence shown here is derived from an EMBL/GenBank/DDBJ whole genome shotgun (WGS) entry which is preliminary data.</text>
</comment>
<dbReference type="InterPro" id="IPR057039">
    <property type="entry name" value="At5g52880_ARM"/>
</dbReference>
<reference evidence="2" key="1">
    <citation type="journal article" date="2022" name="Int. J. Mol. Sci.">
        <title>Draft Genome of Tanacetum Coccineum: Genomic Comparison of Closely Related Tanacetum-Family Plants.</title>
        <authorList>
            <person name="Yamashiro T."/>
            <person name="Shiraishi A."/>
            <person name="Nakayama K."/>
            <person name="Satake H."/>
        </authorList>
    </citation>
    <scope>NUCLEOTIDE SEQUENCE</scope>
</reference>
<dbReference type="SUPFAM" id="SSF81383">
    <property type="entry name" value="F-box domain"/>
    <property type="match status" value="1"/>
</dbReference>
<dbReference type="PANTHER" id="PTHR47744:SF1">
    <property type="entry name" value="OS05G0526300 PROTEIN"/>
    <property type="match status" value="1"/>
</dbReference>
<dbReference type="Proteomes" id="UP001151760">
    <property type="component" value="Unassembled WGS sequence"/>
</dbReference>
<evidence type="ECO:0000259" key="1">
    <source>
        <dbReference type="PROSITE" id="PS50181"/>
    </source>
</evidence>
<dbReference type="PANTHER" id="PTHR47744">
    <property type="entry name" value="OS05G0526300 PROTEIN"/>
    <property type="match status" value="1"/>
</dbReference>
<protein>
    <submittedName>
        <fullName evidence="2">F-box protein isoform X1</fullName>
    </submittedName>
</protein>
<dbReference type="Gene3D" id="1.20.1280.50">
    <property type="match status" value="1"/>
</dbReference>
<feature type="domain" description="F-box" evidence="1">
    <location>
        <begin position="119"/>
        <end position="165"/>
    </location>
</feature>
<reference evidence="2" key="2">
    <citation type="submission" date="2022-01" db="EMBL/GenBank/DDBJ databases">
        <authorList>
            <person name="Yamashiro T."/>
            <person name="Shiraishi A."/>
            <person name="Satake H."/>
            <person name="Nakayama K."/>
        </authorList>
    </citation>
    <scope>NUCLEOTIDE SEQUENCE</scope>
</reference>
<gene>
    <name evidence="2" type="ORF">Tco_1082082</name>
</gene>
<dbReference type="Pfam" id="PF12937">
    <property type="entry name" value="F-box-like"/>
    <property type="match status" value="1"/>
</dbReference>
<evidence type="ECO:0000313" key="3">
    <source>
        <dbReference type="Proteomes" id="UP001151760"/>
    </source>
</evidence>
<dbReference type="InterPro" id="IPR001810">
    <property type="entry name" value="F-box_dom"/>
</dbReference>